<dbReference type="EMBL" id="CABVLZ010000004">
    <property type="protein sequence ID" value="VVU95341.1"/>
    <property type="molecule type" value="Genomic_DNA"/>
</dbReference>
<organism evidence="2">
    <name type="scientific">seawater metagenome</name>
    <dbReference type="NCBI Taxonomy" id="1561972"/>
    <lineage>
        <taxon>unclassified sequences</taxon>
        <taxon>metagenomes</taxon>
        <taxon>ecological metagenomes</taxon>
    </lineage>
</organism>
<proteinExistence type="predicted"/>
<name>A0A5E8CJ99_9ZZZZ</name>
<keyword evidence="1" id="KW-1133">Transmembrane helix</keyword>
<keyword evidence="1" id="KW-0812">Transmembrane</keyword>
<protein>
    <submittedName>
        <fullName evidence="2">Uncharacterized protein</fullName>
    </submittedName>
</protein>
<gene>
    <name evidence="2" type="ORF">CPAV1605_1092</name>
</gene>
<evidence type="ECO:0000313" key="2">
    <source>
        <dbReference type="EMBL" id="VVU95341.1"/>
    </source>
</evidence>
<dbReference type="AlphaFoldDB" id="A0A5E8CJ99"/>
<evidence type="ECO:0000256" key="1">
    <source>
        <dbReference type="SAM" id="Phobius"/>
    </source>
</evidence>
<feature type="transmembrane region" description="Helical" evidence="1">
    <location>
        <begin position="30"/>
        <end position="52"/>
    </location>
</feature>
<sequence length="62" mass="7194">MIKLSGQKFGLNTIITLLAIYLSFKENKGLKIFDLILAYCFSTLYVIYWIAVKYPQSKNNLK</sequence>
<accession>A0A5E8CJ99</accession>
<keyword evidence="1" id="KW-0472">Membrane</keyword>
<reference evidence="2" key="1">
    <citation type="submission" date="2019-09" db="EMBL/GenBank/DDBJ databases">
        <authorList>
            <person name="Needham M D."/>
        </authorList>
    </citation>
    <scope>NUCLEOTIDE SEQUENCE</scope>
</reference>